<protein>
    <submittedName>
        <fullName evidence="5">ACBP-domain-containing protein</fullName>
    </submittedName>
</protein>
<evidence type="ECO:0000313" key="5">
    <source>
        <dbReference type="EMBL" id="THV05447.1"/>
    </source>
</evidence>
<sequence length="465" mass="51636">MSSPALIDAQFDRAVEIVQGLPKTGPIQTDYEEKLTILYKQATVGNVTSPRPGIWDMLGRAKWDAWAKHKDLDPYEAKWLYVEALLKVLRKYSDKTIAKNLVQELESYNGDPSHIIMSHSTLSRSPDSSGSSSSEEDGQASSFVHASQLQSLQQQRLSRPQDAVSSSEEDNSEGDDEPHELPRSSIPPIHRSQSSLSSQHRYRTPMTGSMAMTSPGPHPTNLQAAHGIPTMQPHPGYETPSAFVEPSPTSIPSSLYPGESSYANFSRAELVSPEASSAAGLYSGRPFTQPQPSLPPMGQYGVVRPASTIAMQRALESMQSQLVAVTERLEMLESVVPHASGRLGRSPGGSNTPSWNGQGGPDNRRPEWDLDDMGMWSVVLNPLARAFERLRELAKFFAKNENRSPSMIVIRRLCLDVSFWLFSVCFVRLIWKKSRERRREVNTALALLWRALLGRKERTLVDRGV</sequence>
<proteinExistence type="predicted"/>
<keyword evidence="3" id="KW-1133">Transmembrane helix</keyword>
<dbReference type="GO" id="GO:0006631">
    <property type="term" value="P:fatty acid metabolic process"/>
    <property type="evidence" value="ECO:0007669"/>
    <property type="project" value="TreeGrafter"/>
</dbReference>
<evidence type="ECO:0000256" key="2">
    <source>
        <dbReference type="SAM" id="MobiDB-lite"/>
    </source>
</evidence>
<evidence type="ECO:0000313" key="6">
    <source>
        <dbReference type="Proteomes" id="UP000297245"/>
    </source>
</evidence>
<evidence type="ECO:0000259" key="4">
    <source>
        <dbReference type="PROSITE" id="PS51228"/>
    </source>
</evidence>
<evidence type="ECO:0000256" key="1">
    <source>
        <dbReference type="ARBA" id="ARBA00023121"/>
    </source>
</evidence>
<gene>
    <name evidence="5" type="ORF">K435DRAFT_745181</name>
</gene>
<feature type="domain" description="ACB" evidence="4">
    <location>
        <begin position="7"/>
        <end position="94"/>
    </location>
</feature>
<dbReference type="InterPro" id="IPR035984">
    <property type="entry name" value="Acyl-CoA-binding_sf"/>
</dbReference>
<dbReference type="Pfam" id="PF00887">
    <property type="entry name" value="ACBP"/>
    <property type="match status" value="1"/>
</dbReference>
<feature type="transmembrane region" description="Helical" evidence="3">
    <location>
        <begin position="409"/>
        <end position="431"/>
    </location>
</feature>
<dbReference type="PRINTS" id="PR00689">
    <property type="entry name" value="ACOABINDINGP"/>
</dbReference>
<dbReference type="PANTHER" id="PTHR23310">
    <property type="entry name" value="ACYL-COA-BINDING PROTEIN, ACBP"/>
    <property type="match status" value="1"/>
</dbReference>
<reference evidence="5 6" key="1">
    <citation type="journal article" date="2019" name="Nat. Ecol. Evol.">
        <title>Megaphylogeny resolves global patterns of mushroom evolution.</title>
        <authorList>
            <person name="Varga T."/>
            <person name="Krizsan K."/>
            <person name="Foldi C."/>
            <person name="Dima B."/>
            <person name="Sanchez-Garcia M."/>
            <person name="Sanchez-Ramirez S."/>
            <person name="Szollosi G.J."/>
            <person name="Szarkandi J.G."/>
            <person name="Papp V."/>
            <person name="Albert L."/>
            <person name="Andreopoulos W."/>
            <person name="Angelini C."/>
            <person name="Antonin V."/>
            <person name="Barry K.W."/>
            <person name="Bougher N.L."/>
            <person name="Buchanan P."/>
            <person name="Buyck B."/>
            <person name="Bense V."/>
            <person name="Catcheside P."/>
            <person name="Chovatia M."/>
            <person name="Cooper J."/>
            <person name="Damon W."/>
            <person name="Desjardin D."/>
            <person name="Finy P."/>
            <person name="Geml J."/>
            <person name="Haridas S."/>
            <person name="Hughes K."/>
            <person name="Justo A."/>
            <person name="Karasinski D."/>
            <person name="Kautmanova I."/>
            <person name="Kiss B."/>
            <person name="Kocsube S."/>
            <person name="Kotiranta H."/>
            <person name="LaButti K.M."/>
            <person name="Lechner B.E."/>
            <person name="Liimatainen K."/>
            <person name="Lipzen A."/>
            <person name="Lukacs Z."/>
            <person name="Mihaltcheva S."/>
            <person name="Morgado L.N."/>
            <person name="Niskanen T."/>
            <person name="Noordeloos M.E."/>
            <person name="Ohm R.A."/>
            <person name="Ortiz-Santana B."/>
            <person name="Ovrebo C."/>
            <person name="Racz N."/>
            <person name="Riley R."/>
            <person name="Savchenko A."/>
            <person name="Shiryaev A."/>
            <person name="Soop K."/>
            <person name="Spirin V."/>
            <person name="Szebenyi C."/>
            <person name="Tomsovsky M."/>
            <person name="Tulloss R.E."/>
            <person name="Uehling J."/>
            <person name="Grigoriev I.V."/>
            <person name="Vagvolgyi C."/>
            <person name="Papp T."/>
            <person name="Martin F.M."/>
            <person name="Miettinen O."/>
            <person name="Hibbett D.S."/>
            <person name="Nagy L.G."/>
        </authorList>
    </citation>
    <scope>NUCLEOTIDE SEQUENCE [LARGE SCALE GENOMIC DNA]</scope>
    <source>
        <strain evidence="5 6">CBS 962.96</strain>
    </source>
</reference>
<dbReference type="InterPro" id="IPR000582">
    <property type="entry name" value="Acyl-CoA-binding_protein"/>
</dbReference>
<dbReference type="Gene3D" id="1.20.80.10">
    <property type="match status" value="1"/>
</dbReference>
<name>A0A4S8MQW5_DENBC</name>
<dbReference type="GO" id="GO:0000062">
    <property type="term" value="F:fatty-acyl-CoA binding"/>
    <property type="evidence" value="ECO:0007669"/>
    <property type="project" value="InterPro"/>
</dbReference>
<evidence type="ECO:0000256" key="3">
    <source>
        <dbReference type="SAM" id="Phobius"/>
    </source>
</evidence>
<feature type="region of interest" description="Disordered" evidence="2">
    <location>
        <begin position="339"/>
        <end position="364"/>
    </location>
</feature>
<feature type="compositionally biased region" description="Low complexity" evidence="2">
    <location>
        <begin position="120"/>
        <end position="158"/>
    </location>
</feature>
<feature type="compositionally biased region" description="Low complexity" evidence="2">
    <location>
        <begin position="190"/>
        <end position="199"/>
    </location>
</feature>
<dbReference type="PANTHER" id="PTHR23310:SF133">
    <property type="entry name" value="COA BINDING PROTEIN, PUTATIVE (AFU_ORTHOLOGUE AFUA_1G12300)-RELATED"/>
    <property type="match status" value="1"/>
</dbReference>
<dbReference type="InterPro" id="IPR014352">
    <property type="entry name" value="FERM/acyl-CoA-bd_prot_sf"/>
</dbReference>
<keyword evidence="6" id="KW-1185">Reference proteome</keyword>
<keyword evidence="3" id="KW-0472">Membrane</keyword>
<dbReference type="Proteomes" id="UP000297245">
    <property type="component" value="Unassembled WGS sequence"/>
</dbReference>
<keyword evidence="1" id="KW-0446">Lipid-binding</keyword>
<organism evidence="5 6">
    <name type="scientific">Dendrothele bispora (strain CBS 962.96)</name>
    <dbReference type="NCBI Taxonomy" id="1314807"/>
    <lineage>
        <taxon>Eukaryota</taxon>
        <taxon>Fungi</taxon>
        <taxon>Dikarya</taxon>
        <taxon>Basidiomycota</taxon>
        <taxon>Agaricomycotina</taxon>
        <taxon>Agaricomycetes</taxon>
        <taxon>Agaricomycetidae</taxon>
        <taxon>Agaricales</taxon>
        <taxon>Agaricales incertae sedis</taxon>
        <taxon>Dendrothele</taxon>
    </lineage>
</organism>
<dbReference type="OrthoDB" id="346910at2759"/>
<keyword evidence="3" id="KW-0812">Transmembrane</keyword>
<dbReference type="AlphaFoldDB" id="A0A4S8MQW5"/>
<feature type="compositionally biased region" description="Acidic residues" evidence="2">
    <location>
        <begin position="167"/>
        <end position="178"/>
    </location>
</feature>
<dbReference type="PROSITE" id="PS51228">
    <property type="entry name" value="ACB_2"/>
    <property type="match status" value="1"/>
</dbReference>
<feature type="region of interest" description="Disordered" evidence="2">
    <location>
        <begin position="116"/>
        <end position="252"/>
    </location>
</feature>
<dbReference type="EMBL" id="ML179049">
    <property type="protein sequence ID" value="THV05447.1"/>
    <property type="molecule type" value="Genomic_DNA"/>
</dbReference>
<dbReference type="SUPFAM" id="SSF47027">
    <property type="entry name" value="Acyl-CoA binding protein"/>
    <property type="match status" value="1"/>
</dbReference>
<accession>A0A4S8MQW5</accession>